<dbReference type="AlphaFoldDB" id="A0A368QV44"/>
<dbReference type="EMBL" id="CM003531">
    <property type="protein sequence ID" value="RCV21799.1"/>
    <property type="molecule type" value="Genomic_DNA"/>
</dbReference>
<gene>
    <name evidence="1" type="ORF">SETIT_4G166600v2</name>
</gene>
<accession>A0A368QV44</accession>
<proteinExistence type="predicted"/>
<reference evidence="1" key="1">
    <citation type="journal article" date="2012" name="Nat. Biotechnol.">
        <title>Reference genome sequence of the model plant Setaria.</title>
        <authorList>
            <person name="Bennetzen J.L."/>
            <person name="Schmutz J."/>
            <person name="Wang H."/>
            <person name="Percifield R."/>
            <person name="Hawkins J."/>
            <person name="Pontaroli A.C."/>
            <person name="Estep M."/>
            <person name="Feng L."/>
            <person name="Vaughn J.N."/>
            <person name="Grimwood J."/>
            <person name="Jenkins J."/>
            <person name="Barry K."/>
            <person name="Lindquist E."/>
            <person name="Hellsten U."/>
            <person name="Deshpande S."/>
            <person name="Wang X."/>
            <person name="Wu X."/>
            <person name="Mitros T."/>
            <person name="Triplett J."/>
            <person name="Yang X."/>
            <person name="Ye C.Y."/>
            <person name="Mauro-Herrera M."/>
            <person name="Wang L."/>
            <person name="Li P."/>
            <person name="Sharma M."/>
            <person name="Sharma R."/>
            <person name="Ronald P.C."/>
            <person name="Panaud O."/>
            <person name="Kellogg E.A."/>
            <person name="Brutnell T.P."/>
            <person name="Doust A.N."/>
            <person name="Tuskan G.A."/>
            <person name="Rokhsar D."/>
            <person name="Devos K.M."/>
        </authorList>
    </citation>
    <scope>NUCLEOTIDE SEQUENCE [LARGE SCALE GENOMIC DNA]</scope>
    <source>
        <strain evidence="1">Yugu1</strain>
    </source>
</reference>
<sequence length="66" mass="7247">MEAVAGSIRLSLFNRLTVIRLFSSQSWVPFGSRRQGARPPATAMYVFPPPVTFPSRGVGELSIPKI</sequence>
<evidence type="ECO:0000313" key="1">
    <source>
        <dbReference type="EMBL" id="RCV21799.1"/>
    </source>
</evidence>
<protein>
    <submittedName>
        <fullName evidence="1">Uncharacterized protein</fullName>
    </submittedName>
</protein>
<organism evidence="1">
    <name type="scientific">Setaria italica</name>
    <name type="common">Foxtail millet</name>
    <name type="synonym">Panicum italicum</name>
    <dbReference type="NCBI Taxonomy" id="4555"/>
    <lineage>
        <taxon>Eukaryota</taxon>
        <taxon>Viridiplantae</taxon>
        <taxon>Streptophyta</taxon>
        <taxon>Embryophyta</taxon>
        <taxon>Tracheophyta</taxon>
        <taxon>Spermatophyta</taxon>
        <taxon>Magnoliopsida</taxon>
        <taxon>Liliopsida</taxon>
        <taxon>Poales</taxon>
        <taxon>Poaceae</taxon>
        <taxon>PACMAD clade</taxon>
        <taxon>Panicoideae</taxon>
        <taxon>Panicodae</taxon>
        <taxon>Paniceae</taxon>
        <taxon>Cenchrinae</taxon>
        <taxon>Setaria</taxon>
    </lineage>
</organism>
<reference evidence="1" key="2">
    <citation type="submission" date="2015-07" db="EMBL/GenBank/DDBJ databases">
        <authorList>
            <person name="Noorani M."/>
        </authorList>
    </citation>
    <scope>NUCLEOTIDE SEQUENCE</scope>
    <source>
        <strain evidence="1">Yugu1</strain>
    </source>
</reference>
<name>A0A368QV44_SETIT</name>